<organism evidence="1 2">
    <name type="scientific">Aspergillus melleus</name>
    <dbReference type="NCBI Taxonomy" id="138277"/>
    <lineage>
        <taxon>Eukaryota</taxon>
        <taxon>Fungi</taxon>
        <taxon>Dikarya</taxon>
        <taxon>Ascomycota</taxon>
        <taxon>Pezizomycotina</taxon>
        <taxon>Eurotiomycetes</taxon>
        <taxon>Eurotiomycetidae</taxon>
        <taxon>Eurotiales</taxon>
        <taxon>Aspergillaceae</taxon>
        <taxon>Aspergillus</taxon>
        <taxon>Aspergillus subgen. Circumdati</taxon>
    </lineage>
</organism>
<evidence type="ECO:0000313" key="2">
    <source>
        <dbReference type="Proteomes" id="UP001177260"/>
    </source>
</evidence>
<accession>A0ACC3AS48</accession>
<reference evidence="1 2" key="1">
    <citation type="journal article" date="2023" name="ACS Omega">
        <title>Identification of the Neoaspergillic Acid Biosynthesis Gene Cluster by Establishing an In Vitro CRISPR-Ribonucleoprotein Genetic System in Aspergillus melleus.</title>
        <authorList>
            <person name="Yuan B."/>
            <person name="Grau M.F."/>
            <person name="Murata R.M."/>
            <person name="Torok T."/>
            <person name="Venkateswaran K."/>
            <person name="Stajich J.E."/>
            <person name="Wang C.C.C."/>
        </authorList>
    </citation>
    <scope>NUCLEOTIDE SEQUENCE [LARGE SCALE GENOMIC DNA]</scope>
    <source>
        <strain evidence="1 2">IMV 1140</strain>
    </source>
</reference>
<keyword evidence="2" id="KW-1185">Reference proteome</keyword>
<proteinExistence type="predicted"/>
<protein>
    <submittedName>
        <fullName evidence="1">Uncharacterized protein</fullName>
    </submittedName>
</protein>
<name>A0ACC3AS48_9EURO</name>
<comment type="caution">
    <text evidence="1">The sequence shown here is derived from an EMBL/GenBank/DDBJ whole genome shotgun (WGS) entry which is preliminary data.</text>
</comment>
<evidence type="ECO:0000313" key="1">
    <source>
        <dbReference type="EMBL" id="KAK1140605.1"/>
    </source>
</evidence>
<dbReference type="EMBL" id="JAOPJF010000080">
    <property type="protein sequence ID" value="KAK1140605.1"/>
    <property type="molecule type" value="Genomic_DNA"/>
</dbReference>
<sequence length="186" mass="20582">MSDQNPRLSQEGVPLSYTTTSTTTNTTTTNATNSSSSSPPPKRHKLSLSASGKFFPSRSFSRSRARSESPTPTDLSIDVARPRTRPRAETLDIPRSHPSTEYSSRPSTSPRPMSPSVSQDPSVSAQKRVSGSYTYSPRRSGDDYRRYSGTVNHYGRHSNDWLFGGFSLRDTVRDGVEKLRGFNDKS</sequence>
<dbReference type="Proteomes" id="UP001177260">
    <property type="component" value="Unassembled WGS sequence"/>
</dbReference>
<gene>
    <name evidence="1" type="ORF">N8T08_010242</name>
</gene>